<dbReference type="Gene3D" id="1.10.260.40">
    <property type="entry name" value="lambda repressor-like DNA-binding domains"/>
    <property type="match status" value="1"/>
</dbReference>
<protein>
    <submittedName>
        <fullName evidence="4">Helix-turn-helix transcriptional regulator</fullName>
    </submittedName>
</protein>
<dbReference type="KEGG" id="wcp:H9Q76_02220"/>
<proteinExistence type="predicted"/>
<dbReference type="Pfam" id="PF01381">
    <property type="entry name" value="HTH_3"/>
    <property type="match status" value="1"/>
</dbReference>
<feature type="transmembrane region" description="Helical" evidence="2">
    <location>
        <begin position="277"/>
        <end position="298"/>
    </location>
</feature>
<dbReference type="AlphaFoldDB" id="A0A7G9FNK9"/>
<dbReference type="SMART" id="SM00530">
    <property type="entry name" value="HTH_XRE"/>
    <property type="match status" value="1"/>
</dbReference>
<dbReference type="Proteomes" id="UP000515819">
    <property type="component" value="Chromosome"/>
</dbReference>
<organism evidence="4 5">
    <name type="scientific">Wujia chipingensis</name>
    <dbReference type="NCBI Taxonomy" id="2763670"/>
    <lineage>
        <taxon>Bacteria</taxon>
        <taxon>Bacillati</taxon>
        <taxon>Bacillota</taxon>
        <taxon>Clostridia</taxon>
        <taxon>Lachnospirales</taxon>
        <taxon>Lachnospiraceae</taxon>
        <taxon>Wujia</taxon>
    </lineage>
</organism>
<dbReference type="InterPro" id="IPR001387">
    <property type="entry name" value="Cro/C1-type_HTH"/>
</dbReference>
<dbReference type="PANTHER" id="PTHR46558:SF4">
    <property type="entry name" value="DNA-BIDING PHAGE PROTEIN"/>
    <property type="match status" value="1"/>
</dbReference>
<keyword evidence="1" id="KW-0238">DNA-binding</keyword>
<dbReference type="EMBL" id="CP060632">
    <property type="protein sequence ID" value="QNM00141.1"/>
    <property type="molecule type" value="Genomic_DNA"/>
</dbReference>
<accession>A0A7G9FNK9</accession>
<feature type="transmembrane region" description="Helical" evidence="2">
    <location>
        <begin position="226"/>
        <end position="248"/>
    </location>
</feature>
<evidence type="ECO:0000259" key="3">
    <source>
        <dbReference type="PROSITE" id="PS50943"/>
    </source>
</evidence>
<reference evidence="4 5" key="1">
    <citation type="submission" date="2020-08" db="EMBL/GenBank/DDBJ databases">
        <authorList>
            <person name="Liu C."/>
            <person name="Sun Q."/>
        </authorList>
    </citation>
    <scope>NUCLEOTIDE SEQUENCE [LARGE SCALE GENOMIC DNA]</scope>
    <source>
        <strain evidence="4 5">NSJ-4</strain>
    </source>
</reference>
<sequence>MILADKIINLRKKNGWSQEELAHKLGVSRQSISKYEGAQAVPDLDKILKLSQIFGVTTDYLIKDEMEEEIYTGEDSYEEDKPQYKVTMEMASEFLQIIKEAAKRIAFATWLCVISPICLIVLGAASEVEVFGIGEDFAGGVGMCVMFILVGIAVAIFVCTDMKQKKFEFLETKCFETEYGVTGMVKERKEQFHERYVRYNVIGVTLCIFSVIPLFGGIAIFGDRDFPIVCMVGIMLFLISCGVYFFVLGGTQMAAMEKLLEEGDYTRAKKKISDKMGAFSLAYWLGSTAIFLGISFITNDWKDAGIVWPIVGVLYAAVRVIVEHVCSKEK</sequence>
<keyword evidence="2" id="KW-1133">Transmembrane helix</keyword>
<dbReference type="SUPFAM" id="SSF47413">
    <property type="entry name" value="lambda repressor-like DNA-binding domains"/>
    <property type="match status" value="1"/>
</dbReference>
<evidence type="ECO:0000256" key="2">
    <source>
        <dbReference type="SAM" id="Phobius"/>
    </source>
</evidence>
<name>A0A7G9FNK9_9FIRM</name>
<feature type="transmembrane region" description="Helical" evidence="2">
    <location>
        <begin position="137"/>
        <end position="159"/>
    </location>
</feature>
<evidence type="ECO:0000313" key="4">
    <source>
        <dbReference type="EMBL" id="QNM00141.1"/>
    </source>
</evidence>
<keyword evidence="2" id="KW-0812">Transmembrane</keyword>
<dbReference type="CDD" id="cd00093">
    <property type="entry name" value="HTH_XRE"/>
    <property type="match status" value="1"/>
</dbReference>
<evidence type="ECO:0000256" key="1">
    <source>
        <dbReference type="ARBA" id="ARBA00023125"/>
    </source>
</evidence>
<dbReference type="InterPro" id="IPR010982">
    <property type="entry name" value="Lambda_DNA-bd_dom_sf"/>
</dbReference>
<keyword evidence="5" id="KW-1185">Reference proteome</keyword>
<feature type="transmembrane region" description="Helical" evidence="2">
    <location>
        <begin position="105"/>
        <end position="125"/>
    </location>
</feature>
<dbReference type="PROSITE" id="PS50943">
    <property type="entry name" value="HTH_CROC1"/>
    <property type="match status" value="1"/>
</dbReference>
<gene>
    <name evidence="4" type="ORF">H9Q76_02220</name>
</gene>
<feature type="domain" description="HTH cro/C1-type" evidence="3">
    <location>
        <begin position="7"/>
        <end position="61"/>
    </location>
</feature>
<feature type="transmembrane region" description="Helical" evidence="2">
    <location>
        <begin position="304"/>
        <end position="322"/>
    </location>
</feature>
<keyword evidence="2" id="KW-0472">Membrane</keyword>
<dbReference type="GO" id="GO:0003677">
    <property type="term" value="F:DNA binding"/>
    <property type="evidence" value="ECO:0007669"/>
    <property type="project" value="UniProtKB-KW"/>
</dbReference>
<feature type="transmembrane region" description="Helical" evidence="2">
    <location>
        <begin position="196"/>
        <end position="220"/>
    </location>
</feature>
<dbReference type="PANTHER" id="PTHR46558">
    <property type="entry name" value="TRACRIPTIONAL REGULATORY PROTEIN-RELATED-RELATED"/>
    <property type="match status" value="1"/>
</dbReference>
<dbReference type="RefSeq" id="WP_118374747.1">
    <property type="nucleotide sequence ID" value="NZ_CP060632.1"/>
</dbReference>
<evidence type="ECO:0000313" key="5">
    <source>
        <dbReference type="Proteomes" id="UP000515819"/>
    </source>
</evidence>